<dbReference type="AlphaFoldDB" id="A0A917TU48"/>
<keyword evidence="2" id="KW-1185">Reference proteome</keyword>
<sequence length="45" mass="5226">MVRLFTEQLHISYGEDLIVKDLTIEIPIKKLQPLLVQTDVGNQLY</sequence>
<proteinExistence type="predicted"/>
<dbReference type="Proteomes" id="UP000618460">
    <property type="component" value="Unassembled WGS sequence"/>
</dbReference>
<reference evidence="1" key="2">
    <citation type="submission" date="2020-09" db="EMBL/GenBank/DDBJ databases">
        <authorList>
            <person name="Sun Q."/>
            <person name="Zhou Y."/>
        </authorList>
    </citation>
    <scope>NUCLEOTIDE SEQUENCE</scope>
    <source>
        <strain evidence="1">CGMCC 1.6333</strain>
    </source>
</reference>
<protein>
    <submittedName>
        <fullName evidence="1">Uncharacterized protein</fullName>
    </submittedName>
</protein>
<accession>A0A917TU48</accession>
<comment type="caution">
    <text evidence="1">The sequence shown here is derived from an EMBL/GenBank/DDBJ whole genome shotgun (WGS) entry which is preliminary data.</text>
</comment>
<organism evidence="1 2">
    <name type="scientific">Paraliobacillus quinghaiensis</name>
    <dbReference type="NCBI Taxonomy" id="470815"/>
    <lineage>
        <taxon>Bacteria</taxon>
        <taxon>Bacillati</taxon>
        <taxon>Bacillota</taxon>
        <taxon>Bacilli</taxon>
        <taxon>Bacillales</taxon>
        <taxon>Bacillaceae</taxon>
        <taxon>Paraliobacillus</taxon>
    </lineage>
</organism>
<dbReference type="EMBL" id="BMLG01000017">
    <property type="protein sequence ID" value="GGM38073.1"/>
    <property type="molecule type" value="Genomic_DNA"/>
</dbReference>
<name>A0A917TU48_9BACI</name>
<gene>
    <name evidence="1" type="ORF">GCM10011351_25310</name>
</gene>
<evidence type="ECO:0000313" key="2">
    <source>
        <dbReference type="Proteomes" id="UP000618460"/>
    </source>
</evidence>
<reference evidence="1" key="1">
    <citation type="journal article" date="2014" name="Int. J. Syst. Evol. Microbiol.">
        <title>Complete genome sequence of Corynebacterium casei LMG S-19264T (=DSM 44701T), isolated from a smear-ripened cheese.</title>
        <authorList>
            <consortium name="US DOE Joint Genome Institute (JGI-PGF)"/>
            <person name="Walter F."/>
            <person name="Albersmeier A."/>
            <person name="Kalinowski J."/>
            <person name="Ruckert C."/>
        </authorList>
    </citation>
    <scope>NUCLEOTIDE SEQUENCE</scope>
    <source>
        <strain evidence="1">CGMCC 1.6333</strain>
    </source>
</reference>
<evidence type="ECO:0000313" key="1">
    <source>
        <dbReference type="EMBL" id="GGM38073.1"/>
    </source>
</evidence>